<dbReference type="EMBL" id="CAWUFR010000287">
    <property type="protein sequence ID" value="CAK6975210.1"/>
    <property type="molecule type" value="Genomic_DNA"/>
</dbReference>
<protein>
    <submittedName>
        <fullName evidence="2">Uncharacterized protein</fullName>
    </submittedName>
</protein>
<evidence type="ECO:0000313" key="3">
    <source>
        <dbReference type="Proteomes" id="UP001314229"/>
    </source>
</evidence>
<comment type="caution">
    <text evidence="2">The sequence shown here is derived from an EMBL/GenBank/DDBJ whole genome shotgun (WGS) entry which is preliminary data.</text>
</comment>
<evidence type="ECO:0000313" key="2">
    <source>
        <dbReference type="EMBL" id="CAK6975210.1"/>
    </source>
</evidence>
<keyword evidence="3" id="KW-1185">Reference proteome</keyword>
<name>A0AAV1PV71_SCOSC</name>
<organism evidence="2 3">
    <name type="scientific">Scomber scombrus</name>
    <name type="common">Atlantic mackerel</name>
    <name type="synonym">Scomber vernalis</name>
    <dbReference type="NCBI Taxonomy" id="13677"/>
    <lineage>
        <taxon>Eukaryota</taxon>
        <taxon>Metazoa</taxon>
        <taxon>Chordata</taxon>
        <taxon>Craniata</taxon>
        <taxon>Vertebrata</taxon>
        <taxon>Euteleostomi</taxon>
        <taxon>Actinopterygii</taxon>
        <taxon>Neopterygii</taxon>
        <taxon>Teleostei</taxon>
        <taxon>Neoteleostei</taxon>
        <taxon>Acanthomorphata</taxon>
        <taxon>Pelagiaria</taxon>
        <taxon>Scombriformes</taxon>
        <taxon>Scombridae</taxon>
        <taxon>Scomber</taxon>
    </lineage>
</organism>
<dbReference type="Proteomes" id="UP001314229">
    <property type="component" value="Unassembled WGS sequence"/>
</dbReference>
<evidence type="ECO:0000256" key="1">
    <source>
        <dbReference type="SAM" id="MobiDB-lite"/>
    </source>
</evidence>
<feature type="non-terminal residue" evidence="2">
    <location>
        <position position="1"/>
    </location>
</feature>
<sequence length="55" mass="6601">LSYDQLQGEWEPFSRLEQTDMTSRPVSDVWGMQQQYPASRNVSNRQQHNTPTYRR</sequence>
<feature type="compositionally biased region" description="Polar residues" evidence="1">
    <location>
        <begin position="32"/>
        <end position="55"/>
    </location>
</feature>
<gene>
    <name evidence="2" type="ORF">FSCOSCO3_A008752</name>
</gene>
<accession>A0AAV1PV71</accession>
<feature type="region of interest" description="Disordered" evidence="1">
    <location>
        <begin position="1"/>
        <end position="55"/>
    </location>
</feature>
<proteinExistence type="predicted"/>
<dbReference type="AlphaFoldDB" id="A0AAV1PV71"/>
<reference evidence="2 3" key="1">
    <citation type="submission" date="2024-01" db="EMBL/GenBank/DDBJ databases">
        <authorList>
            <person name="Alioto T."/>
            <person name="Alioto T."/>
            <person name="Gomez Garrido J."/>
        </authorList>
    </citation>
    <scope>NUCLEOTIDE SEQUENCE [LARGE SCALE GENOMIC DNA]</scope>
</reference>